<dbReference type="SUPFAM" id="SSF56112">
    <property type="entry name" value="Protein kinase-like (PK-like)"/>
    <property type="match status" value="1"/>
</dbReference>
<gene>
    <name evidence="1" type="ORF">NDI56_08050</name>
</gene>
<proteinExistence type="predicted"/>
<keyword evidence="2" id="KW-1185">Reference proteome</keyword>
<protein>
    <submittedName>
        <fullName evidence="1">Phosphotransferase</fullName>
    </submittedName>
</protein>
<name>A0ABU2FC81_9EURY</name>
<evidence type="ECO:0000313" key="2">
    <source>
        <dbReference type="Proteomes" id="UP001259659"/>
    </source>
</evidence>
<reference evidence="1 2" key="1">
    <citation type="submission" date="2022-06" db="EMBL/GenBank/DDBJ databases">
        <title>Haloarcula sp. a new haloarchaeum isolate from saline soil.</title>
        <authorList>
            <person name="Strakova D."/>
            <person name="Galisteo C."/>
            <person name="Sanchez-Porro C."/>
            <person name="Ventosa A."/>
        </authorList>
    </citation>
    <scope>NUCLEOTIDE SEQUENCE [LARGE SCALE GENOMIC DNA]</scope>
    <source>
        <strain evidence="1 2">S1CR25-12</strain>
    </source>
</reference>
<dbReference type="EMBL" id="JAMQON010000002">
    <property type="protein sequence ID" value="MDS0259341.1"/>
    <property type="molecule type" value="Genomic_DNA"/>
</dbReference>
<dbReference type="InterPro" id="IPR011009">
    <property type="entry name" value="Kinase-like_dom_sf"/>
</dbReference>
<dbReference type="Proteomes" id="UP001259659">
    <property type="component" value="Unassembled WGS sequence"/>
</dbReference>
<evidence type="ECO:0000313" key="1">
    <source>
        <dbReference type="EMBL" id="MDS0259341.1"/>
    </source>
</evidence>
<dbReference type="InterPro" id="IPR051678">
    <property type="entry name" value="AGP_Transferase"/>
</dbReference>
<dbReference type="RefSeq" id="WP_310918951.1">
    <property type="nucleotide sequence ID" value="NZ_JAMQON010000002.1"/>
</dbReference>
<accession>A0ABU2FC81</accession>
<dbReference type="PANTHER" id="PTHR21310:SF15">
    <property type="entry name" value="AMINOGLYCOSIDE PHOSPHOTRANSFERASE DOMAIN-CONTAINING PROTEIN"/>
    <property type="match status" value="1"/>
</dbReference>
<sequence length="314" mass="33149">MNRSLVAAVAESCYPRRAIRAVEPVTTGGRRETAVVRFDGHGPLVVQLSTDIEAVETEAALVEAVRARTSVPAPAITATGTREGTAYLVSEHWPGEDLHETFAASAPATQRAVAAQFGRYLGELHAAFAFDGCGELSAETAPSNGDRLAASGTDCRRWLVGYGRRAVDRLPAEFDSHRGRLGDCLDAAPADTATPTLFPWDLRPGNALVDSGAVSAVVDWERPMAAPPALALAKVEYLVADWYVDDPAPLRRAVRDGYGAVRPTPAVGPHHRVAAIAASAVDSRGAVTNPGYPERDRAASVAFHRAALTAALPD</sequence>
<organism evidence="1 2">
    <name type="scientific">Haloarcula saliterrae</name>
    <dbReference type="NCBI Taxonomy" id="2950534"/>
    <lineage>
        <taxon>Archaea</taxon>
        <taxon>Methanobacteriati</taxon>
        <taxon>Methanobacteriota</taxon>
        <taxon>Stenosarchaea group</taxon>
        <taxon>Halobacteria</taxon>
        <taxon>Halobacteriales</taxon>
        <taxon>Haloarculaceae</taxon>
        <taxon>Haloarcula</taxon>
    </lineage>
</organism>
<comment type="caution">
    <text evidence="1">The sequence shown here is derived from an EMBL/GenBank/DDBJ whole genome shotgun (WGS) entry which is preliminary data.</text>
</comment>
<dbReference type="PANTHER" id="PTHR21310">
    <property type="entry name" value="AMINOGLYCOSIDE PHOSPHOTRANSFERASE-RELATED-RELATED"/>
    <property type="match status" value="1"/>
</dbReference>
<dbReference type="Gene3D" id="3.90.1200.10">
    <property type="match status" value="1"/>
</dbReference>